<reference evidence="2 3" key="1">
    <citation type="journal article" date="2019" name="PLoS Biol.">
        <title>Sex chromosomes control vertical transmission of feminizing Wolbachia symbionts in an isopod.</title>
        <authorList>
            <person name="Becking T."/>
            <person name="Chebbi M.A."/>
            <person name="Giraud I."/>
            <person name="Moumen B."/>
            <person name="Laverre T."/>
            <person name="Caubet Y."/>
            <person name="Peccoud J."/>
            <person name="Gilbert C."/>
            <person name="Cordaux R."/>
        </authorList>
    </citation>
    <scope>NUCLEOTIDE SEQUENCE [LARGE SCALE GENOMIC DNA]</scope>
    <source>
        <strain evidence="2">ANa2</strain>
        <tissue evidence="2">Whole body excluding digestive tract and cuticle</tissue>
    </source>
</reference>
<keyword evidence="1" id="KW-0812">Transmembrane</keyword>
<evidence type="ECO:0000313" key="3">
    <source>
        <dbReference type="Proteomes" id="UP000326759"/>
    </source>
</evidence>
<keyword evidence="3" id="KW-1185">Reference proteome</keyword>
<keyword evidence="1" id="KW-1133">Transmembrane helix</keyword>
<protein>
    <submittedName>
        <fullName evidence="2">CAS1 domain-containing protein 1</fullName>
    </submittedName>
</protein>
<sequence length="258" mass="29912">MLFIEELNLYANAKIAKWLATGFVIFFIFYHGFLHIYDGGDSCQRLLSDGRFQGSLVWQPYGCMIHSYSKIDTRRCMRYVAFLKESNTIAFVGDSRIRQLYHSFVDQVAMNHPPKPTKAHMDINYNDSNLFLNFDFFWRPNLDQSFLHLLNNWKTLNHLGNTTRVLWMLQDPVVPERLSKDKVAITNEQIDFYNKAAMEILRGSKVLLWSSSRLIAQGSLIGFVDGIHAGSVTVNYDTQFDYNDCDRLEAVALHHQEP</sequence>
<proteinExistence type="predicted"/>
<accession>A0A5N5SHL4</accession>
<name>A0A5N5SHL4_9CRUS</name>
<dbReference type="AlphaFoldDB" id="A0A5N5SHL4"/>
<evidence type="ECO:0000313" key="2">
    <source>
        <dbReference type="EMBL" id="KAB7493735.1"/>
    </source>
</evidence>
<dbReference type="OrthoDB" id="1932925at2759"/>
<dbReference type="EMBL" id="SEYY01025002">
    <property type="protein sequence ID" value="KAB7493735.1"/>
    <property type="molecule type" value="Genomic_DNA"/>
</dbReference>
<organism evidence="2 3">
    <name type="scientific">Armadillidium nasatum</name>
    <dbReference type="NCBI Taxonomy" id="96803"/>
    <lineage>
        <taxon>Eukaryota</taxon>
        <taxon>Metazoa</taxon>
        <taxon>Ecdysozoa</taxon>
        <taxon>Arthropoda</taxon>
        <taxon>Crustacea</taxon>
        <taxon>Multicrustacea</taxon>
        <taxon>Malacostraca</taxon>
        <taxon>Eumalacostraca</taxon>
        <taxon>Peracarida</taxon>
        <taxon>Isopoda</taxon>
        <taxon>Oniscidea</taxon>
        <taxon>Crinocheta</taxon>
        <taxon>Armadillidiidae</taxon>
        <taxon>Armadillidium</taxon>
    </lineage>
</organism>
<gene>
    <name evidence="2" type="primary">CASD1_2</name>
    <name evidence="2" type="ORF">Anas_13742</name>
</gene>
<dbReference type="Proteomes" id="UP000326759">
    <property type="component" value="Unassembled WGS sequence"/>
</dbReference>
<feature type="transmembrane region" description="Helical" evidence="1">
    <location>
        <begin position="15"/>
        <end position="37"/>
    </location>
</feature>
<evidence type="ECO:0000256" key="1">
    <source>
        <dbReference type="SAM" id="Phobius"/>
    </source>
</evidence>
<comment type="caution">
    <text evidence="2">The sequence shown here is derived from an EMBL/GenBank/DDBJ whole genome shotgun (WGS) entry which is preliminary data.</text>
</comment>
<keyword evidence="1" id="KW-0472">Membrane</keyword>